<evidence type="ECO:0000256" key="3">
    <source>
        <dbReference type="SAM" id="SignalP"/>
    </source>
</evidence>
<feature type="region of interest" description="Disordered" evidence="1">
    <location>
        <begin position="60"/>
        <end position="91"/>
    </location>
</feature>
<feature type="compositionally biased region" description="Low complexity" evidence="1">
    <location>
        <begin position="185"/>
        <end position="237"/>
    </location>
</feature>
<organism evidence="4 5">
    <name type="scientific">Streptodolium elevatio</name>
    <dbReference type="NCBI Taxonomy" id="3157996"/>
    <lineage>
        <taxon>Bacteria</taxon>
        <taxon>Bacillati</taxon>
        <taxon>Actinomycetota</taxon>
        <taxon>Actinomycetes</taxon>
        <taxon>Kitasatosporales</taxon>
        <taxon>Streptomycetaceae</taxon>
        <taxon>Streptodolium</taxon>
    </lineage>
</organism>
<proteinExistence type="predicted"/>
<keyword evidence="2" id="KW-0472">Membrane</keyword>
<feature type="transmembrane region" description="Helical" evidence="2">
    <location>
        <begin position="255"/>
        <end position="277"/>
    </location>
</feature>
<gene>
    <name evidence="4" type="ORF">AB0C36_39405</name>
</gene>
<dbReference type="Proteomes" id="UP001551482">
    <property type="component" value="Unassembled WGS sequence"/>
</dbReference>
<keyword evidence="5" id="KW-1185">Reference proteome</keyword>
<dbReference type="PROSITE" id="PS51318">
    <property type="entry name" value="TAT"/>
    <property type="match status" value="1"/>
</dbReference>
<protein>
    <recommendedName>
        <fullName evidence="6">Gram-positive cocci surface proteins LPxTG domain-containing protein</fullName>
    </recommendedName>
</protein>
<evidence type="ECO:0000256" key="1">
    <source>
        <dbReference type="SAM" id="MobiDB-lite"/>
    </source>
</evidence>
<evidence type="ECO:0008006" key="6">
    <source>
        <dbReference type="Google" id="ProtNLM"/>
    </source>
</evidence>
<dbReference type="RefSeq" id="WP_358363712.1">
    <property type="nucleotide sequence ID" value="NZ_JBEZFP010000182.1"/>
</dbReference>
<feature type="region of interest" description="Disordered" evidence="1">
    <location>
        <begin position="170"/>
        <end position="246"/>
    </location>
</feature>
<dbReference type="EMBL" id="JBEZFP010000182">
    <property type="protein sequence ID" value="MEU8139549.1"/>
    <property type="molecule type" value="Genomic_DNA"/>
</dbReference>
<name>A0ABV3DXF9_9ACTN</name>
<sequence>MSPQRSRRIAARLAATAGAAAAMSAAVFLIAPTAGASTPSTGVAVSSAVDASPAPAVAATAAPSSTATADESAVAEQPTRSPGELGAKRVSSAPGKSVYVTEYGDNITVSSEAGSPSATIRTAGGGWVGVLAPGRNGPLASPTSGWHYLLVDDGHPYVDMRYGNQSGRIEVPAVPAPANPQTGPDARTATDTAAAGANSGTDSGTGGDTSSRGTAGLAAGSTGSGAPSPAAATSGRGLWPSKSQAASGATDGTNLILYSGGALIAAVAVAGVGFAVVRRDPDGRF</sequence>
<evidence type="ECO:0000313" key="5">
    <source>
        <dbReference type="Proteomes" id="UP001551482"/>
    </source>
</evidence>
<reference evidence="4 5" key="1">
    <citation type="submission" date="2024-06" db="EMBL/GenBank/DDBJ databases">
        <title>The Natural Products Discovery Center: Release of the First 8490 Sequenced Strains for Exploring Actinobacteria Biosynthetic Diversity.</title>
        <authorList>
            <person name="Kalkreuter E."/>
            <person name="Kautsar S.A."/>
            <person name="Yang D."/>
            <person name="Bader C.D."/>
            <person name="Teijaro C.N."/>
            <person name="Fluegel L."/>
            <person name="Davis C.M."/>
            <person name="Simpson J.R."/>
            <person name="Lauterbach L."/>
            <person name="Steele A.D."/>
            <person name="Gui C."/>
            <person name="Meng S."/>
            <person name="Li G."/>
            <person name="Viehrig K."/>
            <person name="Ye F."/>
            <person name="Su P."/>
            <person name="Kiefer A.F."/>
            <person name="Nichols A."/>
            <person name="Cepeda A.J."/>
            <person name="Yan W."/>
            <person name="Fan B."/>
            <person name="Jiang Y."/>
            <person name="Adhikari A."/>
            <person name="Zheng C.-J."/>
            <person name="Schuster L."/>
            <person name="Cowan T.M."/>
            <person name="Smanski M.J."/>
            <person name="Chevrette M.G."/>
            <person name="De Carvalho L.P.S."/>
            <person name="Shen B."/>
        </authorList>
    </citation>
    <scope>NUCLEOTIDE SEQUENCE [LARGE SCALE GENOMIC DNA]</scope>
    <source>
        <strain evidence="4 5">NPDC048946</strain>
    </source>
</reference>
<feature type="compositionally biased region" description="Low complexity" evidence="1">
    <location>
        <begin position="60"/>
        <end position="72"/>
    </location>
</feature>
<evidence type="ECO:0000256" key="2">
    <source>
        <dbReference type="SAM" id="Phobius"/>
    </source>
</evidence>
<keyword evidence="3" id="KW-0732">Signal</keyword>
<feature type="signal peptide" evidence="3">
    <location>
        <begin position="1"/>
        <end position="36"/>
    </location>
</feature>
<comment type="caution">
    <text evidence="4">The sequence shown here is derived from an EMBL/GenBank/DDBJ whole genome shotgun (WGS) entry which is preliminary data.</text>
</comment>
<accession>A0ABV3DXF9</accession>
<evidence type="ECO:0000313" key="4">
    <source>
        <dbReference type="EMBL" id="MEU8139549.1"/>
    </source>
</evidence>
<feature type="chain" id="PRO_5045335718" description="Gram-positive cocci surface proteins LPxTG domain-containing protein" evidence="3">
    <location>
        <begin position="37"/>
        <end position="285"/>
    </location>
</feature>
<dbReference type="InterPro" id="IPR006311">
    <property type="entry name" value="TAT_signal"/>
</dbReference>
<keyword evidence="2" id="KW-1133">Transmembrane helix</keyword>
<keyword evidence="2" id="KW-0812">Transmembrane</keyword>